<gene>
    <name evidence="1" type="ORF">PBY51_019628</name>
</gene>
<comment type="caution">
    <text evidence="1">The sequence shown here is derived from an EMBL/GenBank/DDBJ whole genome shotgun (WGS) entry which is preliminary data.</text>
</comment>
<organism evidence="1 2">
    <name type="scientific">Eleginops maclovinus</name>
    <name type="common">Patagonian blennie</name>
    <name type="synonym">Eleginus maclovinus</name>
    <dbReference type="NCBI Taxonomy" id="56733"/>
    <lineage>
        <taxon>Eukaryota</taxon>
        <taxon>Metazoa</taxon>
        <taxon>Chordata</taxon>
        <taxon>Craniata</taxon>
        <taxon>Vertebrata</taxon>
        <taxon>Euteleostomi</taxon>
        <taxon>Actinopterygii</taxon>
        <taxon>Neopterygii</taxon>
        <taxon>Teleostei</taxon>
        <taxon>Neoteleostei</taxon>
        <taxon>Acanthomorphata</taxon>
        <taxon>Eupercaria</taxon>
        <taxon>Perciformes</taxon>
        <taxon>Notothenioidei</taxon>
        <taxon>Eleginopidae</taxon>
        <taxon>Eleginops</taxon>
    </lineage>
</organism>
<keyword evidence="2" id="KW-1185">Reference proteome</keyword>
<evidence type="ECO:0000313" key="1">
    <source>
        <dbReference type="EMBL" id="KAK5865348.1"/>
    </source>
</evidence>
<sequence>MDSREGQTCLTPNPISHPRTILKTFSHRRTWSGYMDCGSKNGRRERTAEHWIRIAGISEDDASICGNVAQARGKTKKCQERLWEQTMQSDVERWWGLYAW</sequence>
<dbReference type="Proteomes" id="UP001346869">
    <property type="component" value="Unassembled WGS sequence"/>
</dbReference>
<proteinExistence type="predicted"/>
<name>A0AAN8AME8_ELEMC</name>
<evidence type="ECO:0000313" key="2">
    <source>
        <dbReference type="Proteomes" id="UP001346869"/>
    </source>
</evidence>
<accession>A0AAN8AME8</accession>
<dbReference type="EMBL" id="JAUZQC010000009">
    <property type="protein sequence ID" value="KAK5865348.1"/>
    <property type="molecule type" value="Genomic_DNA"/>
</dbReference>
<dbReference type="AlphaFoldDB" id="A0AAN8AME8"/>
<reference evidence="1 2" key="2">
    <citation type="journal article" date="2023" name="Mol. Biol. Evol.">
        <title>Genomics of Secondarily Temperate Adaptation in the Only Non-Antarctic Icefish.</title>
        <authorList>
            <person name="Rivera-Colon A.G."/>
            <person name="Rayamajhi N."/>
            <person name="Minhas B.F."/>
            <person name="Madrigal G."/>
            <person name="Bilyk K.T."/>
            <person name="Yoon V."/>
            <person name="Hune M."/>
            <person name="Gregory S."/>
            <person name="Cheng C.H.C."/>
            <person name="Catchen J.M."/>
        </authorList>
    </citation>
    <scope>NUCLEOTIDE SEQUENCE [LARGE SCALE GENOMIC DNA]</scope>
    <source>
        <strain evidence="1">JMC-PN-2008</strain>
    </source>
</reference>
<protein>
    <submittedName>
        <fullName evidence="1">Uncharacterized protein</fullName>
    </submittedName>
</protein>
<reference evidence="1 2" key="1">
    <citation type="journal article" date="2023" name="Genes (Basel)">
        <title>Chromosome-Level Genome Assembly and Circadian Gene Repertoire of the Patagonia Blennie Eleginops maclovinus-The Closest Ancestral Proxy of Antarctic Cryonotothenioids.</title>
        <authorList>
            <person name="Cheng C.C."/>
            <person name="Rivera-Colon A.G."/>
            <person name="Minhas B.F."/>
            <person name="Wilson L."/>
            <person name="Rayamajhi N."/>
            <person name="Vargas-Chacoff L."/>
            <person name="Catchen J.M."/>
        </authorList>
    </citation>
    <scope>NUCLEOTIDE SEQUENCE [LARGE SCALE GENOMIC DNA]</scope>
    <source>
        <strain evidence="1">JMC-PN-2008</strain>
    </source>
</reference>